<evidence type="ECO:0000313" key="3">
    <source>
        <dbReference type="EMBL" id="MCA9729124.1"/>
    </source>
</evidence>
<accession>A0A956M0V5</accession>
<protein>
    <submittedName>
        <fullName evidence="3">Uncharacterized protein</fullName>
    </submittedName>
</protein>
<feature type="non-terminal residue" evidence="3">
    <location>
        <position position="293"/>
    </location>
</feature>
<comment type="caution">
    <text evidence="3">The sequence shown here is derived from an EMBL/GenBank/DDBJ whole genome shotgun (WGS) entry which is preliminary data.</text>
</comment>
<evidence type="ECO:0000256" key="2">
    <source>
        <dbReference type="SAM" id="SignalP"/>
    </source>
</evidence>
<dbReference type="Proteomes" id="UP000697710">
    <property type="component" value="Unassembled WGS sequence"/>
</dbReference>
<keyword evidence="2" id="KW-0732">Signal</keyword>
<organism evidence="3 4">
    <name type="scientific">Eiseniibacteriota bacterium</name>
    <dbReference type="NCBI Taxonomy" id="2212470"/>
    <lineage>
        <taxon>Bacteria</taxon>
        <taxon>Candidatus Eiseniibacteriota</taxon>
    </lineage>
</organism>
<evidence type="ECO:0000313" key="4">
    <source>
        <dbReference type="Proteomes" id="UP000697710"/>
    </source>
</evidence>
<feature type="compositionally biased region" description="Basic residues" evidence="1">
    <location>
        <begin position="107"/>
        <end position="116"/>
    </location>
</feature>
<dbReference type="EMBL" id="JAGQHR010000581">
    <property type="protein sequence ID" value="MCA9729124.1"/>
    <property type="molecule type" value="Genomic_DNA"/>
</dbReference>
<gene>
    <name evidence="3" type="ORF">KC729_15650</name>
</gene>
<dbReference type="AlphaFoldDB" id="A0A956M0V5"/>
<sequence>MGAIVHRSAGRARWRRRWTRGCSFFLSSSWLLAGIAFGARAASPDPPEVAPAGAMVEAVEAVEASSAGTTVDAAEPGAVGLPIDLADAGALPDTVPSPPLAQEARSTSKKKQKKTPKQTPVVSLSGSFAMRVYYDDNIIHYSDVDLVELSSVPNLGKFRVESADDVIVQPRLELTFVSDRLTGEKAQATLSVSSWKYLENGIKDNESYSLLLKHPGVWRDNFQLTLYHAPMSYLRTFLDRPPYTPRSTPSQYTAFSFASNTGSLAWWKRWSKPVSSKLTLARSARYYNRPFLE</sequence>
<evidence type="ECO:0000256" key="1">
    <source>
        <dbReference type="SAM" id="MobiDB-lite"/>
    </source>
</evidence>
<name>A0A956M0V5_UNCEI</name>
<feature type="signal peptide" evidence="2">
    <location>
        <begin position="1"/>
        <end position="41"/>
    </location>
</feature>
<proteinExistence type="predicted"/>
<reference evidence="3" key="1">
    <citation type="submission" date="2020-04" db="EMBL/GenBank/DDBJ databases">
        <authorList>
            <person name="Zhang T."/>
        </authorList>
    </citation>
    <scope>NUCLEOTIDE SEQUENCE</scope>
    <source>
        <strain evidence="3">HKST-UBA01</strain>
    </source>
</reference>
<reference evidence="3" key="2">
    <citation type="journal article" date="2021" name="Microbiome">
        <title>Successional dynamics and alternative stable states in a saline activated sludge microbial community over 9 years.</title>
        <authorList>
            <person name="Wang Y."/>
            <person name="Ye J."/>
            <person name="Ju F."/>
            <person name="Liu L."/>
            <person name="Boyd J.A."/>
            <person name="Deng Y."/>
            <person name="Parks D.H."/>
            <person name="Jiang X."/>
            <person name="Yin X."/>
            <person name="Woodcroft B.J."/>
            <person name="Tyson G.W."/>
            <person name="Hugenholtz P."/>
            <person name="Polz M.F."/>
            <person name="Zhang T."/>
        </authorList>
    </citation>
    <scope>NUCLEOTIDE SEQUENCE</scope>
    <source>
        <strain evidence="3">HKST-UBA01</strain>
    </source>
</reference>
<feature type="chain" id="PRO_5037453337" evidence="2">
    <location>
        <begin position="42"/>
        <end position="293"/>
    </location>
</feature>
<feature type="region of interest" description="Disordered" evidence="1">
    <location>
        <begin position="92"/>
        <end position="119"/>
    </location>
</feature>